<name>A0A9Q8CLL0_9STAP</name>
<evidence type="ECO:0000256" key="1">
    <source>
        <dbReference type="SAM" id="SignalP"/>
    </source>
</evidence>
<organism evidence="2 3">
    <name type="scientific">Macrococcus carouselicus</name>
    <dbReference type="NCBI Taxonomy" id="69969"/>
    <lineage>
        <taxon>Bacteria</taxon>
        <taxon>Bacillati</taxon>
        <taxon>Bacillota</taxon>
        <taxon>Bacilli</taxon>
        <taxon>Bacillales</taxon>
        <taxon>Staphylococcaceae</taxon>
        <taxon>Macrococcus</taxon>
    </lineage>
</organism>
<reference evidence="2 3" key="1">
    <citation type="submission" date="2019-01" db="EMBL/GenBank/DDBJ databases">
        <title>Draft genome sequences of the type strains of six Macrococcus species.</title>
        <authorList>
            <person name="Mazhar S."/>
            <person name="Altermann E."/>
            <person name="Hill C."/>
            <person name="Mcauliffe O."/>
        </authorList>
    </citation>
    <scope>NUCLEOTIDE SEQUENCE [LARGE SCALE GENOMIC DNA]</scope>
    <source>
        <strain evidence="2 3">ATCC 51828</strain>
    </source>
</reference>
<dbReference type="Proteomes" id="UP000295280">
    <property type="component" value="Unassembled WGS sequence"/>
</dbReference>
<proteinExistence type="predicted"/>
<gene>
    <name evidence="2" type="ORF">ERX40_01435</name>
</gene>
<accession>A0A9Q8CLL0</accession>
<dbReference type="EMBL" id="SCWD01000001">
    <property type="protein sequence ID" value="TDM03853.1"/>
    <property type="molecule type" value="Genomic_DNA"/>
</dbReference>
<keyword evidence="1" id="KW-0732">Signal</keyword>
<comment type="caution">
    <text evidence="2">The sequence shown here is derived from an EMBL/GenBank/DDBJ whole genome shotgun (WGS) entry which is preliminary data.</text>
</comment>
<keyword evidence="3" id="KW-1185">Reference proteome</keyword>
<evidence type="ECO:0000313" key="3">
    <source>
        <dbReference type="Proteomes" id="UP000295280"/>
    </source>
</evidence>
<dbReference type="RefSeq" id="WP_165980619.1">
    <property type="nucleotide sequence ID" value="NZ_SCWD01000001.1"/>
</dbReference>
<evidence type="ECO:0000313" key="2">
    <source>
        <dbReference type="EMBL" id="TDM03853.1"/>
    </source>
</evidence>
<feature type="signal peptide" evidence="1">
    <location>
        <begin position="1"/>
        <end position="26"/>
    </location>
</feature>
<protein>
    <submittedName>
        <fullName evidence="2">Uncharacterized protein</fullName>
    </submittedName>
</protein>
<feature type="chain" id="PRO_5040205801" evidence="1">
    <location>
        <begin position="27"/>
        <end position="76"/>
    </location>
</feature>
<sequence length="76" mass="8257">MRHTMIKKLTVSLALPTLLFSSQAHAVESHYYYDGLGPANLATGYTLAKSTPNSSVIMKRTTNSNTSPLQSGPLYL</sequence>
<dbReference type="AlphaFoldDB" id="A0A9Q8CLL0"/>